<evidence type="ECO:0000313" key="3">
    <source>
        <dbReference type="EMBL" id="MBW0505561.1"/>
    </source>
</evidence>
<dbReference type="EMBL" id="AVOT02018567">
    <property type="protein sequence ID" value="MBW0505561.1"/>
    <property type="molecule type" value="Genomic_DNA"/>
</dbReference>
<sequence length="195" mass="22447">MLFRKFFLVELLFVISTRFIAPSFGSLDHICQICGKPLENARESRLPYLEPVECSRCSGKKSLQKQSRTRKSMSGSTRSTHSSDPELDQGSEADSESYPMSSKDILFPSDSEDETSETTPNLFHQATPHDSDEDLERLEHEHDFHHPQVIDEITPNNFERIWHAKAGDLPSLDRLYKDLTQRVVSLRLDGRQRKR</sequence>
<feature type="compositionally biased region" description="Low complexity" evidence="1">
    <location>
        <begin position="72"/>
        <end position="82"/>
    </location>
</feature>
<accession>A0A9Q3DJX5</accession>
<organism evidence="3 4">
    <name type="scientific">Austropuccinia psidii MF-1</name>
    <dbReference type="NCBI Taxonomy" id="1389203"/>
    <lineage>
        <taxon>Eukaryota</taxon>
        <taxon>Fungi</taxon>
        <taxon>Dikarya</taxon>
        <taxon>Basidiomycota</taxon>
        <taxon>Pucciniomycotina</taxon>
        <taxon>Pucciniomycetes</taxon>
        <taxon>Pucciniales</taxon>
        <taxon>Sphaerophragmiaceae</taxon>
        <taxon>Austropuccinia</taxon>
    </lineage>
</organism>
<feature type="signal peptide" evidence="2">
    <location>
        <begin position="1"/>
        <end position="25"/>
    </location>
</feature>
<evidence type="ECO:0000256" key="2">
    <source>
        <dbReference type="SAM" id="SignalP"/>
    </source>
</evidence>
<protein>
    <submittedName>
        <fullName evidence="3">Uncharacterized protein</fullName>
    </submittedName>
</protein>
<name>A0A9Q3DJX5_9BASI</name>
<feature type="compositionally biased region" description="Basic residues" evidence="1">
    <location>
        <begin position="60"/>
        <end position="71"/>
    </location>
</feature>
<comment type="caution">
    <text evidence="3">The sequence shown here is derived from an EMBL/GenBank/DDBJ whole genome shotgun (WGS) entry which is preliminary data.</text>
</comment>
<dbReference type="Proteomes" id="UP000765509">
    <property type="component" value="Unassembled WGS sequence"/>
</dbReference>
<feature type="region of interest" description="Disordered" evidence="1">
    <location>
        <begin position="60"/>
        <end position="133"/>
    </location>
</feature>
<evidence type="ECO:0000256" key="1">
    <source>
        <dbReference type="SAM" id="MobiDB-lite"/>
    </source>
</evidence>
<proteinExistence type="predicted"/>
<dbReference type="AlphaFoldDB" id="A0A9Q3DJX5"/>
<keyword evidence="4" id="KW-1185">Reference proteome</keyword>
<keyword evidence="2" id="KW-0732">Signal</keyword>
<evidence type="ECO:0000313" key="4">
    <source>
        <dbReference type="Proteomes" id="UP000765509"/>
    </source>
</evidence>
<gene>
    <name evidence="3" type="ORF">O181_045276</name>
</gene>
<feature type="compositionally biased region" description="Acidic residues" evidence="1">
    <location>
        <begin position="85"/>
        <end position="95"/>
    </location>
</feature>
<feature type="chain" id="PRO_5040149879" evidence="2">
    <location>
        <begin position="26"/>
        <end position="195"/>
    </location>
</feature>
<reference evidence="3" key="1">
    <citation type="submission" date="2021-03" db="EMBL/GenBank/DDBJ databases">
        <title>Draft genome sequence of rust myrtle Austropuccinia psidii MF-1, a brazilian biotype.</title>
        <authorList>
            <person name="Quecine M.C."/>
            <person name="Pachon D.M.R."/>
            <person name="Bonatelli M.L."/>
            <person name="Correr F.H."/>
            <person name="Franceschini L.M."/>
            <person name="Leite T.F."/>
            <person name="Margarido G.R.A."/>
            <person name="Almeida C.A."/>
            <person name="Ferrarezi J.A."/>
            <person name="Labate C.A."/>
        </authorList>
    </citation>
    <scope>NUCLEOTIDE SEQUENCE</scope>
    <source>
        <strain evidence="3">MF-1</strain>
    </source>
</reference>